<evidence type="ECO:0000313" key="1">
    <source>
        <dbReference type="EMBL" id="SVC18700.1"/>
    </source>
</evidence>
<dbReference type="Gene3D" id="3.40.50.360">
    <property type="match status" value="1"/>
</dbReference>
<gene>
    <name evidence="1" type="ORF">METZ01_LOCUS271554</name>
</gene>
<organism evidence="1">
    <name type="scientific">marine metagenome</name>
    <dbReference type="NCBI Taxonomy" id="408172"/>
    <lineage>
        <taxon>unclassified sequences</taxon>
        <taxon>metagenomes</taxon>
        <taxon>ecological metagenomes</taxon>
    </lineage>
</organism>
<sequence>MDILLIFAHPNPKSFCGALKDSFIDGV</sequence>
<feature type="non-terminal residue" evidence="1">
    <location>
        <position position="27"/>
    </location>
</feature>
<accession>A0A382K2M1</accession>
<dbReference type="EMBL" id="UINC01078031">
    <property type="protein sequence ID" value="SVC18700.1"/>
    <property type="molecule type" value="Genomic_DNA"/>
</dbReference>
<reference evidence="1" key="1">
    <citation type="submission" date="2018-05" db="EMBL/GenBank/DDBJ databases">
        <authorList>
            <person name="Lanie J.A."/>
            <person name="Ng W.-L."/>
            <person name="Kazmierczak K.M."/>
            <person name="Andrzejewski T.M."/>
            <person name="Davidsen T.M."/>
            <person name="Wayne K.J."/>
            <person name="Tettelin H."/>
            <person name="Glass J.I."/>
            <person name="Rusch D."/>
            <person name="Podicherti R."/>
            <person name="Tsui H.-C.T."/>
            <person name="Winkler M.E."/>
        </authorList>
    </citation>
    <scope>NUCLEOTIDE SEQUENCE</scope>
</reference>
<name>A0A382K2M1_9ZZZZ</name>
<protein>
    <submittedName>
        <fullName evidence="1">Uncharacterized protein</fullName>
    </submittedName>
</protein>
<dbReference type="AlphaFoldDB" id="A0A382K2M1"/>
<dbReference type="SUPFAM" id="SSF52218">
    <property type="entry name" value="Flavoproteins"/>
    <property type="match status" value="1"/>
</dbReference>
<feature type="non-terminal residue" evidence="1">
    <location>
        <position position="1"/>
    </location>
</feature>
<proteinExistence type="predicted"/>
<dbReference type="InterPro" id="IPR029039">
    <property type="entry name" value="Flavoprotein-like_sf"/>
</dbReference>